<evidence type="ECO:0000313" key="4">
    <source>
        <dbReference type="Proteomes" id="UP000729701"/>
    </source>
</evidence>
<evidence type="ECO:0000313" key="3">
    <source>
        <dbReference type="EMBL" id="MBW4668903.1"/>
    </source>
</evidence>
<gene>
    <name evidence="3" type="ORF">KME60_16140</name>
</gene>
<name>A0A951QPS2_9CYAN</name>
<keyword evidence="1" id="KW-0472">Membrane</keyword>
<protein>
    <submittedName>
        <fullName evidence="3">Uncharacterized protein</fullName>
    </submittedName>
</protein>
<feature type="signal peptide" evidence="2">
    <location>
        <begin position="1"/>
        <end position="24"/>
    </location>
</feature>
<sequence length="140" mass="15635">MKFLTKISASFLLSLGFICLMATASKFADLGDTNTTAEEKQEVRTDAFMGTGLSASFLVGGGYLLWGLRKKNQKQISDRLDSTFYRMLKADTGRITVLRLAMEARISGEEAKQYLDRKAKEFNASFDTNEEGGISYRFDV</sequence>
<reference evidence="3" key="2">
    <citation type="journal article" date="2022" name="Microbiol. Resour. Announc.">
        <title>Metagenome Sequencing to Explore Phylogenomics of Terrestrial Cyanobacteria.</title>
        <authorList>
            <person name="Ward R.D."/>
            <person name="Stajich J.E."/>
            <person name="Johansen J.R."/>
            <person name="Huntemann M."/>
            <person name="Clum A."/>
            <person name="Foster B."/>
            <person name="Foster B."/>
            <person name="Roux S."/>
            <person name="Palaniappan K."/>
            <person name="Varghese N."/>
            <person name="Mukherjee S."/>
            <person name="Reddy T.B.K."/>
            <person name="Daum C."/>
            <person name="Copeland A."/>
            <person name="Chen I.A."/>
            <person name="Ivanova N.N."/>
            <person name="Kyrpides N.C."/>
            <person name="Shapiro N."/>
            <person name="Eloe-Fadrosh E.A."/>
            <person name="Pietrasiak N."/>
        </authorList>
    </citation>
    <scope>NUCLEOTIDE SEQUENCE</scope>
    <source>
        <strain evidence="3">GSE-NOS-MK-12-04C</strain>
    </source>
</reference>
<reference evidence="3" key="1">
    <citation type="submission" date="2021-05" db="EMBL/GenBank/DDBJ databases">
        <authorList>
            <person name="Pietrasiak N."/>
            <person name="Ward R."/>
            <person name="Stajich J.E."/>
            <person name="Kurbessoian T."/>
        </authorList>
    </citation>
    <scope>NUCLEOTIDE SEQUENCE</scope>
    <source>
        <strain evidence="3">GSE-NOS-MK-12-04C</strain>
    </source>
</reference>
<feature type="transmembrane region" description="Helical" evidence="1">
    <location>
        <begin position="48"/>
        <end position="66"/>
    </location>
</feature>
<organism evidence="3 4">
    <name type="scientific">Cyanomargarita calcarea GSE-NOS-MK-12-04C</name>
    <dbReference type="NCBI Taxonomy" id="2839659"/>
    <lineage>
        <taxon>Bacteria</taxon>
        <taxon>Bacillati</taxon>
        <taxon>Cyanobacteriota</taxon>
        <taxon>Cyanophyceae</taxon>
        <taxon>Nostocales</taxon>
        <taxon>Cyanomargaritaceae</taxon>
        <taxon>Cyanomargarita</taxon>
    </lineage>
</organism>
<keyword evidence="2" id="KW-0732">Signal</keyword>
<comment type="caution">
    <text evidence="3">The sequence shown here is derived from an EMBL/GenBank/DDBJ whole genome shotgun (WGS) entry which is preliminary data.</text>
</comment>
<evidence type="ECO:0000256" key="1">
    <source>
        <dbReference type="SAM" id="Phobius"/>
    </source>
</evidence>
<dbReference type="Proteomes" id="UP000729701">
    <property type="component" value="Unassembled WGS sequence"/>
</dbReference>
<keyword evidence="1" id="KW-0812">Transmembrane</keyword>
<proteinExistence type="predicted"/>
<feature type="chain" id="PRO_5038073306" evidence="2">
    <location>
        <begin position="25"/>
        <end position="140"/>
    </location>
</feature>
<keyword evidence="1" id="KW-1133">Transmembrane helix</keyword>
<accession>A0A951QPS2</accession>
<dbReference type="EMBL" id="JAHHGZ010000016">
    <property type="protein sequence ID" value="MBW4668903.1"/>
    <property type="molecule type" value="Genomic_DNA"/>
</dbReference>
<evidence type="ECO:0000256" key="2">
    <source>
        <dbReference type="SAM" id="SignalP"/>
    </source>
</evidence>
<dbReference type="AlphaFoldDB" id="A0A951QPS2"/>